<feature type="non-terminal residue" evidence="1">
    <location>
        <position position="76"/>
    </location>
</feature>
<accession>A0A0B6Y344</accession>
<gene>
    <name evidence="1" type="primary">ORF10306</name>
</gene>
<protein>
    <submittedName>
        <fullName evidence="1">Uncharacterized protein</fullName>
    </submittedName>
</protein>
<feature type="non-terminal residue" evidence="1">
    <location>
        <position position="1"/>
    </location>
</feature>
<organism evidence="1">
    <name type="scientific">Arion vulgaris</name>
    <dbReference type="NCBI Taxonomy" id="1028688"/>
    <lineage>
        <taxon>Eukaryota</taxon>
        <taxon>Metazoa</taxon>
        <taxon>Spiralia</taxon>
        <taxon>Lophotrochozoa</taxon>
        <taxon>Mollusca</taxon>
        <taxon>Gastropoda</taxon>
        <taxon>Heterobranchia</taxon>
        <taxon>Euthyneura</taxon>
        <taxon>Panpulmonata</taxon>
        <taxon>Eupulmonata</taxon>
        <taxon>Stylommatophora</taxon>
        <taxon>Helicina</taxon>
        <taxon>Arionoidea</taxon>
        <taxon>Arionidae</taxon>
        <taxon>Arion</taxon>
    </lineage>
</organism>
<evidence type="ECO:0000313" key="1">
    <source>
        <dbReference type="EMBL" id="CEK50281.1"/>
    </source>
</evidence>
<name>A0A0B6Y344_9EUPU</name>
<proteinExistence type="predicted"/>
<dbReference type="AlphaFoldDB" id="A0A0B6Y344"/>
<reference evidence="1" key="1">
    <citation type="submission" date="2014-12" db="EMBL/GenBank/DDBJ databases">
        <title>Insight into the proteome of Arion vulgaris.</title>
        <authorList>
            <person name="Aradska J."/>
            <person name="Bulat T."/>
            <person name="Smidak R."/>
            <person name="Sarate P."/>
            <person name="Gangsoo J."/>
            <person name="Sialana F."/>
            <person name="Bilban M."/>
            <person name="Lubec G."/>
        </authorList>
    </citation>
    <scope>NUCLEOTIDE SEQUENCE</scope>
    <source>
        <tissue evidence="1">Skin</tissue>
    </source>
</reference>
<dbReference type="EMBL" id="HACG01003416">
    <property type="protein sequence ID" value="CEK50281.1"/>
    <property type="molecule type" value="Transcribed_RNA"/>
</dbReference>
<sequence length="76" mass="8351">SINKPLSGSSNLCLQTINPDSVIIDNDNRQTNEFCDLHEENPYSSFSIQTKEVPTIKDTETLNTGPSVSIISTPLQ</sequence>